<protein>
    <submittedName>
        <fullName evidence="3">DUF58 domain-containing protein</fullName>
    </submittedName>
</protein>
<comment type="caution">
    <text evidence="3">The sequence shown here is derived from an EMBL/GenBank/DDBJ whole genome shotgun (WGS) entry which is preliminary data.</text>
</comment>
<dbReference type="EMBL" id="JAJEQE010000014">
    <property type="protein sequence ID" value="MCC2148787.1"/>
    <property type="molecule type" value="Genomic_DNA"/>
</dbReference>
<dbReference type="PANTHER" id="PTHR34351">
    <property type="entry name" value="SLR1927 PROTEIN-RELATED"/>
    <property type="match status" value="1"/>
</dbReference>
<feature type="transmembrane region" description="Helical" evidence="1">
    <location>
        <begin position="12"/>
        <end position="45"/>
    </location>
</feature>
<sequence length="365" mass="41218">MKKSRILAGIWMLFLVVAYLVSASITIGIAAVATVLLCFFCFFLSIAMKNKVTCYFEVPDMAEKEQQVYGKLIFENHSLLPAGRLRAELLFQNLLTGEKEICHLDSMAAGKEKTETKWSVCSNCCGAIRISVQKLLVSDMLGLFLTEQKLNISDTMIVLPEMKTVEVQVGDSFTTDWESIQYSEQKKGDDPGETFGIREYQPGDSTKMIHWKISQKLGELYVKEPGLPVENAVLLFFETAKLTGDSRTSDQAELMEKLISVSENLTEKGMHHKIGWYDQKKEQLCMEEIDSADNLAQIIHGLLSLERKEKTFTGLQEYAQKYQEQPFGHILYFTAEDPGNLADLFAWQCSFQTVRPGEDVGILLI</sequence>
<dbReference type="Pfam" id="PF01882">
    <property type="entry name" value="DUF58"/>
    <property type="match status" value="1"/>
</dbReference>
<dbReference type="PANTHER" id="PTHR34351:SF1">
    <property type="entry name" value="SLR1927 PROTEIN"/>
    <property type="match status" value="1"/>
</dbReference>
<accession>A0ABS8EUB9</accession>
<reference evidence="3 4" key="1">
    <citation type="submission" date="2021-10" db="EMBL/GenBank/DDBJ databases">
        <title>Anaerobic single-cell dispensing facilitates the cultivation of human gut bacteria.</title>
        <authorList>
            <person name="Afrizal A."/>
        </authorList>
    </citation>
    <scope>NUCLEOTIDE SEQUENCE [LARGE SCALE GENOMIC DNA]</scope>
    <source>
        <strain evidence="3 4">CLA-AA-H246</strain>
    </source>
</reference>
<name>A0ABS8EUB9_9FIRM</name>
<evidence type="ECO:0000256" key="1">
    <source>
        <dbReference type="SAM" id="Phobius"/>
    </source>
</evidence>
<keyword evidence="1" id="KW-0472">Membrane</keyword>
<gene>
    <name evidence="3" type="ORF">LKD42_05915</name>
</gene>
<evidence type="ECO:0000313" key="3">
    <source>
        <dbReference type="EMBL" id="MCC2148787.1"/>
    </source>
</evidence>
<keyword evidence="1" id="KW-0812">Transmembrane</keyword>
<feature type="domain" description="DUF58" evidence="2">
    <location>
        <begin position="197"/>
        <end position="260"/>
    </location>
</feature>
<proteinExistence type="predicted"/>
<evidence type="ECO:0000259" key="2">
    <source>
        <dbReference type="Pfam" id="PF01882"/>
    </source>
</evidence>
<organism evidence="3 4">
    <name type="scientific">Hominisplanchenecus faecis</name>
    <dbReference type="NCBI Taxonomy" id="2885351"/>
    <lineage>
        <taxon>Bacteria</taxon>
        <taxon>Bacillati</taxon>
        <taxon>Bacillota</taxon>
        <taxon>Clostridia</taxon>
        <taxon>Lachnospirales</taxon>
        <taxon>Lachnospiraceae</taxon>
        <taxon>Hominisplanchenecus</taxon>
    </lineage>
</organism>
<dbReference type="InterPro" id="IPR002881">
    <property type="entry name" value="DUF58"/>
</dbReference>
<keyword evidence="1" id="KW-1133">Transmembrane helix</keyword>
<dbReference type="Proteomes" id="UP001299235">
    <property type="component" value="Unassembled WGS sequence"/>
</dbReference>
<evidence type="ECO:0000313" key="4">
    <source>
        <dbReference type="Proteomes" id="UP001299235"/>
    </source>
</evidence>
<keyword evidence="4" id="KW-1185">Reference proteome</keyword>
<dbReference type="RefSeq" id="WP_173866391.1">
    <property type="nucleotide sequence ID" value="NZ_JAJEQE010000014.1"/>
</dbReference>